<dbReference type="Gene3D" id="1.20.1600.10">
    <property type="entry name" value="Outer membrane efflux proteins (OEP)"/>
    <property type="match status" value="1"/>
</dbReference>
<name>A0A7C5IZ13_9GAMM</name>
<gene>
    <name evidence="3" type="ORF">ENJ98_03875</name>
</gene>
<dbReference type="AlphaFoldDB" id="A0A7C5IZ13"/>
<dbReference type="EMBL" id="DROM01000237">
    <property type="protein sequence ID" value="HHH13351.1"/>
    <property type="molecule type" value="Genomic_DNA"/>
</dbReference>
<evidence type="ECO:0000256" key="1">
    <source>
        <dbReference type="ARBA" id="ARBA00007613"/>
    </source>
</evidence>
<reference evidence="3" key="1">
    <citation type="journal article" date="2020" name="mSystems">
        <title>Genome- and Community-Level Interaction Insights into Carbon Utilization and Element Cycling Functions of Hydrothermarchaeota in Hydrothermal Sediment.</title>
        <authorList>
            <person name="Zhou Z."/>
            <person name="Liu Y."/>
            <person name="Xu W."/>
            <person name="Pan J."/>
            <person name="Luo Z.H."/>
            <person name="Li M."/>
        </authorList>
    </citation>
    <scope>NUCLEOTIDE SEQUENCE [LARGE SCALE GENOMIC DNA]</scope>
    <source>
        <strain evidence="3">HyVt-535</strain>
    </source>
</reference>
<sequence length="355" mass="39419">ASLQAQRALQVLIKAQVASLYFNWRVLGERIAIARKNAKLQKRSLQIARELYQSGNTSELDLQQARTQYLSTLAAIPELQRQRRQTLNSLALTLGRAPGDLPELKDDPGYRLPRVDSVRLHGIPSRLLLRRPDVHAAAWAVAAQSAQIGVAEADLYPAISLVGTLGWSSTTLAGVPDTTLLGVGPSLRWNLFDHGLIRNNVRLQDARLQEALEAYRQTVLTAAREIDDAAISLVKTNEQEKIMEETVATAERALQIAHTSYREGYTDFQRVLDAQRSLFTQNDRLASIRGASLAYLVALYKGLGGGWKPATLDQVVPNATRERMKQRTNWGDLLDRPLPARLPSPIQPTENQETP</sequence>
<feature type="non-terminal residue" evidence="3">
    <location>
        <position position="1"/>
    </location>
</feature>
<comment type="caution">
    <text evidence="3">The sequence shown here is derived from an EMBL/GenBank/DDBJ whole genome shotgun (WGS) entry which is preliminary data.</text>
</comment>
<accession>A0A7C5IZ13</accession>
<feature type="region of interest" description="Disordered" evidence="2">
    <location>
        <begin position="327"/>
        <end position="355"/>
    </location>
</feature>
<dbReference type="InterPro" id="IPR003423">
    <property type="entry name" value="OMP_efflux"/>
</dbReference>
<comment type="similarity">
    <text evidence="1">Belongs to the outer membrane factor (OMF) (TC 1.B.17) family.</text>
</comment>
<evidence type="ECO:0000313" key="3">
    <source>
        <dbReference type="EMBL" id="HHH13351.1"/>
    </source>
</evidence>
<dbReference type="PANTHER" id="PTHR30203:SF25">
    <property type="entry name" value="OUTER MEMBRANE PROTEIN-RELATED"/>
    <property type="match status" value="1"/>
</dbReference>
<organism evidence="3">
    <name type="scientific">Thiolapillus brandeum</name>
    <dbReference type="NCBI Taxonomy" id="1076588"/>
    <lineage>
        <taxon>Bacteria</taxon>
        <taxon>Pseudomonadati</taxon>
        <taxon>Pseudomonadota</taxon>
        <taxon>Gammaproteobacteria</taxon>
        <taxon>Chromatiales</taxon>
        <taxon>Sedimenticolaceae</taxon>
        <taxon>Thiolapillus</taxon>
    </lineage>
</organism>
<dbReference type="PANTHER" id="PTHR30203">
    <property type="entry name" value="OUTER MEMBRANE CATION EFFLUX PROTEIN"/>
    <property type="match status" value="1"/>
</dbReference>
<dbReference type="Proteomes" id="UP000886100">
    <property type="component" value="Unassembled WGS sequence"/>
</dbReference>
<dbReference type="GO" id="GO:0015562">
    <property type="term" value="F:efflux transmembrane transporter activity"/>
    <property type="evidence" value="ECO:0007669"/>
    <property type="project" value="InterPro"/>
</dbReference>
<proteinExistence type="inferred from homology"/>
<dbReference type="SUPFAM" id="SSF56954">
    <property type="entry name" value="Outer membrane efflux proteins (OEP)"/>
    <property type="match status" value="1"/>
</dbReference>
<dbReference type="InterPro" id="IPR010131">
    <property type="entry name" value="MdtP/NodT-like"/>
</dbReference>
<dbReference type="Pfam" id="PF02321">
    <property type="entry name" value="OEP"/>
    <property type="match status" value="2"/>
</dbReference>
<evidence type="ECO:0000256" key="2">
    <source>
        <dbReference type="SAM" id="MobiDB-lite"/>
    </source>
</evidence>
<dbReference type="Gene3D" id="2.20.200.10">
    <property type="entry name" value="Outer membrane efflux proteins (OEP)"/>
    <property type="match status" value="1"/>
</dbReference>
<protein>
    <submittedName>
        <fullName evidence="3">TolC family protein</fullName>
    </submittedName>
</protein>